<protein>
    <submittedName>
        <fullName evidence="2">Uncharacterized protein</fullName>
    </submittedName>
</protein>
<organism evidence="2 3">
    <name type="scientific">Butyrivibrio fibrisolvens</name>
    <dbReference type="NCBI Taxonomy" id="831"/>
    <lineage>
        <taxon>Bacteria</taxon>
        <taxon>Bacillati</taxon>
        <taxon>Bacillota</taxon>
        <taxon>Clostridia</taxon>
        <taxon>Lachnospirales</taxon>
        <taxon>Lachnospiraceae</taxon>
        <taxon>Butyrivibrio</taxon>
    </lineage>
</organism>
<name>A0A1H9P160_BUTFI</name>
<evidence type="ECO:0000313" key="2">
    <source>
        <dbReference type="EMBL" id="SER41912.1"/>
    </source>
</evidence>
<evidence type="ECO:0000313" key="3">
    <source>
        <dbReference type="Proteomes" id="UP000182584"/>
    </source>
</evidence>
<reference evidence="2 3" key="1">
    <citation type="submission" date="2016-10" db="EMBL/GenBank/DDBJ databases">
        <authorList>
            <person name="de Groot N.N."/>
        </authorList>
    </citation>
    <scope>NUCLEOTIDE SEQUENCE [LARGE SCALE GENOMIC DNA]</scope>
    <source>
        <strain evidence="2 3">AR40</strain>
    </source>
</reference>
<keyword evidence="1" id="KW-0175">Coiled coil</keyword>
<sequence length="280" mass="31756">MNNQLYIYEEVCDLINEKGLDHYKKENDEDKFIWRFSESGSSLHINTISRSHYVLYATEKDYNLIHKKAEEAKLALPIKESKKDIIELMVSQYEGVASKAILFVRNGNKGLLQDPDEKKLYHVIYFFTNDNLNFVLDCLLENALYNEKLRQKKAYEEKLRASEELKALAAAQTRMMNSQKYRRKVPMYGDAKSGATSYGVASALSYMKPGASAGSAPAKKLSDEEIRNVIPEGASVSHKKYGNGKVKSIIEGKIDVLFEDSVEKTFAAQVCIDKKILTIN</sequence>
<dbReference type="RefSeq" id="WP_074754872.1">
    <property type="nucleotide sequence ID" value="NZ_FOGJ01000005.1"/>
</dbReference>
<dbReference type="OrthoDB" id="1999827at2"/>
<dbReference type="AlphaFoldDB" id="A0A1H9P160"/>
<dbReference type="Proteomes" id="UP000182584">
    <property type="component" value="Unassembled WGS sequence"/>
</dbReference>
<dbReference type="eggNOG" id="ENOG50325TD">
    <property type="taxonomic scope" value="Bacteria"/>
</dbReference>
<gene>
    <name evidence="2" type="ORF">SAMN04487884_105102</name>
</gene>
<proteinExistence type="predicted"/>
<evidence type="ECO:0000256" key="1">
    <source>
        <dbReference type="SAM" id="Coils"/>
    </source>
</evidence>
<dbReference type="EMBL" id="FOGJ01000005">
    <property type="protein sequence ID" value="SER41912.1"/>
    <property type="molecule type" value="Genomic_DNA"/>
</dbReference>
<accession>A0A1H9P160</accession>
<feature type="coiled-coil region" evidence="1">
    <location>
        <begin position="145"/>
        <end position="172"/>
    </location>
</feature>